<dbReference type="GeneID" id="6076744"/>
<dbReference type="RefSeq" id="XP_001881012.1">
    <property type="nucleotide sequence ID" value="XM_001880977.1"/>
</dbReference>
<name>B0DB85_LACBS</name>
<accession>B0DB85</accession>
<sequence length="63" mass="6941">MTSDLPPGAHGKEIRHEAKVTCRMAGHRTPWTPLTSMMSDYQLQVQAKTAAKRDTGHSGHNRG</sequence>
<evidence type="ECO:0000313" key="2">
    <source>
        <dbReference type="Proteomes" id="UP000001194"/>
    </source>
</evidence>
<dbReference type="HOGENOM" id="CLU_2886197_0_0_1"/>
<dbReference type="KEGG" id="lbc:LACBIDRAFT_297463"/>
<dbReference type="InParanoid" id="B0DB85"/>
<dbReference type="Proteomes" id="UP000001194">
    <property type="component" value="Unassembled WGS sequence"/>
</dbReference>
<dbReference type="EMBL" id="DS547102">
    <property type="protein sequence ID" value="EDR07942.1"/>
    <property type="molecule type" value="Genomic_DNA"/>
</dbReference>
<organism evidence="2">
    <name type="scientific">Laccaria bicolor (strain S238N-H82 / ATCC MYA-4686)</name>
    <name type="common">Bicoloured deceiver</name>
    <name type="synonym">Laccaria laccata var. bicolor</name>
    <dbReference type="NCBI Taxonomy" id="486041"/>
    <lineage>
        <taxon>Eukaryota</taxon>
        <taxon>Fungi</taxon>
        <taxon>Dikarya</taxon>
        <taxon>Basidiomycota</taxon>
        <taxon>Agaricomycotina</taxon>
        <taxon>Agaricomycetes</taxon>
        <taxon>Agaricomycetidae</taxon>
        <taxon>Agaricales</taxon>
        <taxon>Agaricineae</taxon>
        <taxon>Hydnangiaceae</taxon>
        <taxon>Laccaria</taxon>
    </lineage>
</organism>
<proteinExistence type="predicted"/>
<gene>
    <name evidence="1" type="ORF">LACBIDRAFT_297463</name>
</gene>
<protein>
    <submittedName>
        <fullName evidence="1">Predicted protein</fullName>
    </submittedName>
</protein>
<dbReference type="AlphaFoldDB" id="B0DB85"/>
<keyword evidence="2" id="KW-1185">Reference proteome</keyword>
<reference evidence="1 2" key="1">
    <citation type="journal article" date="2008" name="Nature">
        <title>The genome of Laccaria bicolor provides insights into mycorrhizal symbiosis.</title>
        <authorList>
            <person name="Martin F."/>
            <person name="Aerts A."/>
            <person name="Ahren D."/>
            <person name="Brun A."/>
            <person name="Danchin E.G.J."/>
            <person name="Duchaussoy F."/>
            <person name="Gibon J."/>
            <person name="Kohler A."/>
            <person name="Lindquist E."/>
            <person name="Pereda V."/>
            <person name="Salamov A."/>
            <person name="Shapiro H.J."/>
            <person name="Wuyts J."/>
            <person name="Blaudez D."/>
            <person name="Buee M."/>
            <person name="Brokstein P."/>
            <person name="Canbaeck B."/>
            <person name="Cohen D."/>
            <person name="Courty P.E."/>
            <person name="Coutinho P.M."/>
            <person name="Delaruelle C."/>
            <person name="Detter J.C."/>
            <person name="Deveau A."/>
            <person name="DiFazio S."/>
            <person name="Duplessis S."/>
            <person name="Fraissinet-Tachet L."/>
            <person name="Lucic E."/>
            <person name="Frey-Klett P."/>
            <person name="Fourrey C."/>
            <person name="Feussner I."/>
            <person name="Gay G."/>
            <person name="Grimwood J."/>
            <person name="Hoegger P.J."/>
            <person name="Jain P."/>
            <person name="Kilaru S."/>
            <person name="Labbe J."/>
            <person name="Lin Y.C."/>
            <person name="Legue V."/>
            <person name="Le Tacon F."/>
            <person name="Marmeisse R."/>
            <person name="Melayah D."/>
            <person name="Montanini B."/>
            <person name="Muratet M."/>
            <person name="Nehls U."/>
            <person name="Niculita-Hirzel H."/>
            <person name="Oudot-Le Secq M.P."/>
            <person name="Peter M."/>
            <person name="Quesneville H."/>
            <person name="Rajashekar B."/>
            <person name="Reich M."/>
            <person name="Rouhier N."/>
            <person name="Schmutz J."/>
            <person name="Yin T."/>
            <person name="Chalot M."/>
            <person name="Henrissat B."/>
            <person name="Kuees U."/>
            <person name="Lucas S."/>
            <person name="Van de Peer Y."/>
            <person name="Podila G.K."/>
            <person name="Polle A."/>
            <person name="Pukkila P.J."/>
            <person name="Richardson P.M."/>
            <person name="Rouze P."/>
            <person name="Sanders I.R."/>
            <person name="Stajich J.E."/>
            <person name="Tunlid A."/>
            <person name="Tuskan G."/>
            <person name="Grigoriev I.V."/>
        </authorList>
    </citation>
    <scope>NUCLEOTIDE SEQUENCE [LARGE SCALE GENOMIC DNA]</scope>
    <source>
        <strain evidence="2">S238N-H82 / ATCC MYA-4686</strain>
    </source>
</reference>
<evidence type="ECO:0000313" key="1">
    <source>
        <dbReference type="EMBL" id="EDR07942.1"/>
    </source>
</evidence>